<organism evidence="1 2">
    <name type="scientific">Trema orientale</name>
    <name type="common">Charcoal tree</name>
    <name type="synonym">Celtis orientalis</name>
    <dbReference type="NCBI Taxonomy" id="63057"/>
    <lineage>
        <taxon>Eukaryota</taxon>
        <taxon>Viridiplantae</taxon>
        <taxon>Streptophyta</taxon>
        <taxon>Embryophyta</taxon>
        <taxon>Tracheophyta</taxon>
        <taxon>Spermatophyta</taxon>
        <taxon>Magnoliopsida</taxon>
        <taxon>eudicotyledons</taxon>
        <taxon>Gunneridae</taxon>
        <taxon>Pentapetalae</taxon>
        <taxon>rosids</taxon>
        <taxon>fabids</taxon>
        <taxon>Rosales</taxon>
        <taxon>Cannabaceae</taxon>
        <taxon>Trema</taxon>
    </lineage>
</organism>
<accession>A0A2P5FLC3</accession>
<dbReference type="AlphaFoldDB" id="A0A2P5FLC3"/>
<evidence type="ECO:0000313" key="1">
    <source>
        <dbReference type="EMBL" id="PON98598.1"/>
    </source>
</evidence>
<dbReference type="EMBL" id="JXTC01000023">
    <property type="protein sequence ID" value="PON98598.1"/>
    <property type="molecule type" value="Genomic_DNA"/>
</dbReference>
<dbReference type="Proteomes" id="UP000237000">
    <property type="component" value="Unassembled WGS sequence"/>
</dbReference>
<keyword evidence="2" id="KW-1185">Reference proteome</keyword>
<gene>
    <name evidence="1" type="ORF">TorRG33x02_054980</name>
</gene>
<protein>
    <submittedName>
        <fullName evidence="1">Uncharacterized protein</fullName>
    </submittedName>
</protein>
<name>A0A2P5FLC3_TREOI</name>
<sequence length="73" mass="8308">MNLSNTGKFREMFLIYLNRQRLRSSLTECHENLILECARIGYPWCIRRASWAVSQFSPFSGLPDGDPSLGEAG</sequence>
<reference evidence="2" key="1">
    <citation type="submission" date="2016-06" db="EMBL/GenBank/DDBJ databases">
        <title>Parallel loss of symbiosis genes in relatives of nitrogen-fixing non-legume Parasponia.</title>
        <authorList>
            <person name="Van Velzen R."/>
            <person name="Holmer R."/>
            <person name="Bu F."/>
            <person name="Rutten L."/>
            <person name="Van Zeijl A."/>
            <person name="Liu W."/>
            <person name="Santuari L."/>
            <person name="Cao Q."/>
            <person name="Sharma T."/>
            <person name="Shen D."/>
            <person name="Roswanjaya Y."/>
            <person name="Wardhani T."/>
            <person name="Kalhor M.S."/>
            <person name="Jansen J."/>
            <person name="Van den Hoogen J."/>
            <person name="Gungor B."/>
            <person name="Hartog M."/>
            <person name="Hontelez J."/>
            <person name="Verver J."/>
            <person name="Yang W.-C."/>
            <person name="Schijlen E."/>
            <person name="Repin R."/>
            <person name="Schilthuizen M."/>
            <person name="Schranz E."/>
            <person name="Heidstra R."/>
            <person name="Miyata K."/>
            <person name="Fedorova E."/>
            <person name="Kohlen W."/>
            <person name="Bisseling T."/>
            <person name="Smit S."/>
            <person name="Geurts R."/>
        </authorList>
    </citation>
    <scope>NUCLEOTIDE SEQUENCE [LARGE SCALE GENOMIC DNA]</scope>
    <source>
        <strain evidence="2">cv. RG33-2</strain>
    </source>
</reference>
<dbReference type="InParanoid" id="A0A2P5FLC3"/>
<comment type="caution">
    <text evidence="1">The sequence shown here is derived from an EMBL/GenBank/DDBJ whole genome shotgun (WGS) entry which is preliminary data.</text>
</comment>
<proteinExistence type="predicted"/>
<evidence type="ECO:0000313" key="2">
    <source>
        <dbReference type="Proteomes" id="UP000237000"/>
    </source>
</evidence>